<feature type="non-terminal residue" evidence="2">
    <location>
        <position position="1"/>
    </location>
</feature>
<dbReference type="Gene3D" id="3.10.28.10">
    <property type="entry name" value="Homing endonucleases"/>
    <property type="match status" value="1"/>
</dbReference>
<organism evidence="2">
    <name type="scientific">marine sediment metagenome</name>
    <dbReference type="NCBI Taxonomy" id="412755"/>
    <lineage>
        <taxon>unclassified sequences</taxon>
        <taxon>metagenomes</taxon>
        <taxon>ecological metagenomes</taxon>
    </lineage>
</organism>
<reference evidence="2" key="1">
    <citation type="journal article" date="2014" name="Front. Microbiol.">
        <title>High frequency of phylogenetically diverse reductive dehalogenase-homologous genes in deep subseafloor sedimentary metagenomes.</title>
        <authorList>
            <person name="Kawai M."/>
            <person name="Futagami T."/>
            <person name="Toyoda A."/>
            <person name="Takaki Y."/>
            <person name="Nishi S."/>
            <person name="Hori S."/>
            <person name="Arai W."/>
            <person name="Tsubouchi T."/>
            <person name="Morono Y."/>
            <person name="Uchiyama I."/>
            <person name="Ito T."/>
            <person name="Fujiyama A."/>
            <person name="Inagaki F."/>
            <person name="Takami H."/>
        </authorList>
    </citation>
    <scope>NUCLEOTIDE SEQUENCE</scope>
    <source>
        <strain evidence="2">Expedition CK06-06</strain>
    </source>
</reference>
<evidence type="ECO:0000313" key="2">
    <source>
        <dbReference type="EMBL" id="GAH23186.1"/>
    </source>
</evidence>
<protein>
    <recommendedName>
        <fullName evidence="1">DOD-type homing endonuclease domain-containing protein</fullName>
    </recommendedName>
</protein>
<dbReference type="InterPro" id="IPR004042">
    <property type="entry name" value="Intein_endonuc_central"/>
</dbReference>
<dbReference type="InterPro" id="IPR027434">
    <property type="entry name" value="Homing_endonucl"/>
</dbReference>
<dbReference type="PROSITE" id="PS50819">
    <property type="entry name" value="INTEIN_ENDONUCLEASE"/>
    <property type="match status" value="1"/>
</dbReference>
<evidence type="ECO:0000259" key="1">
    <source>
        <dbReference type="PROSITE" id="PS50819"/>
    </source>
</evidence>
<sequence length="296" mass="34534">DLKSGDFIIPFEIDKEFGGIYEPFAFEYGLFSGDGYIDRDYPMVCICGEKSKLKDLDVKGTWYKEQIKEGYEEPYNRLNLKGVIDLQLSEHLNDKTRGIPDIIFSWDRESILEFIAGLIETDGNLCQQVNTDNYRIFGNEEKIRDLQILLRRVGINHSTIYCAGEAGEETNFGTRNYTIYCLYIPSYECRDIPTRIKKAIRIGTRYAINNRHPEGKLIDRARKQKIIKVEKLNKPQLVYCFTEPLNHMGVFGNVLTYQCLVETFPSRHDSYDEFQETLKYAYLYSKSVTLVNTHWQ</sequence>
<gene>
    <name evidence="2" type="ORF">S03H2_07345</name>
</gene>
<comment type="caution">
    <text evidence="2">The sequence shown here is derived from an EMBL/GenBank/DDBJ whole genome shotgun (WGS) entry which is preliminary data.</text>
</comment>
<name>X1DQC6_9ZZZZ</name>
<dbReference type="SUPFAM" id="SSF55608">
    <property type="entry name" value="Homing endonucleases"/>
    <property type="match status" value="1"/>
</dbReference>
<dbReference type="InterPro" id="IPR006142">
    <property type="entry name" value="INTEIN"/>
</dbReference>
<accession>X1DQC6</accession>
<dbReference type="AlphaFoldDB" id="X1DQC6"/>
<dbReference type="EMBL" id="BARU01003374">
    <property type="protein sequence ID" value="GAH23186.1"/>
    <property type="molecule type" value="Genomic_DNA"/>
</dbReference>
<proteinExistence type="predicted"/>
<feature type="domain" description="DOD-type homing endonuclease" evidence="1">
    <location>
        <begin position="27"/>
        <end position="155"/>
    </location>
</feature>
<dbReference type="PRINTS" id="PR00379">
    <property type="entry name" value="INTEIN"/>
</dbReference>
<dbReference type="GO" id="GO:0004519">
    <property type="term" value="F:endonuclease activity"/>
    <property type="evidence" value="ECO:0007669"/>
    <property type="project" value="InterPro"/>
</dbReference>
<dbReference type="GO" id="GO:0016539">
    <property type="term" value="P:intein-mediated protein splicing"/>
    <property type="evidence" value="ECO:0007669"/>
    <property type="project" value="InterPro"/>
</dbReference>
<feature type="non-terminal residue" evidence="2">
    <location>
        <position position="296"/>
    </location>
</feature>